<feature type="domain" description="Rhodopsin" evidence="8">
    <location>
        <begin position="29"/>
        <end position="269"/>
    </location>
</feature>
<feature type="region of interest" description="Disordered" evidence="6">
    <location>
        <begin position="317"/>
        <end position="348"/>
    </location>
</feature>
<feature type="transmembrane region" description="Helical" evidence="7">
    <location>
        <begin position="210"/>
        <end position="232"/>
    </location>
</feature>
<dbReference type="Proteomes" id="UP000256645">
    <property type="component" value="Unassembled WGS sequence"/>
</dbReference>
<dbReference type="STRING" id="1849047.A0A3D8SG76"/>
<organism evidence="9 10">
    <name type="scientific">Coleophoma cylindrospora</name>
    <dbReference type="NCBI Taxonomy" id="1849047"/>
    <lineage>
        <taxon>Eukaryota</taxon>
        <taxon>Fungi</taxon>
        <taxon>Dikarya</taxon>
        <taxon>Ascomycota</taxon>
        <taxon>Pezizomycotina</taxon>
        <taxon>Leotiomycetes</taxon>
        <taxon>Helotiales</taxon>
        <taxon>Dermateaceae</taxon>
        <taxon>Coleophoma</taxon>
    </lineage>
</organism>
<sequence>MPEVDINPKDLARQAWLMYSIGISMIIARVFSQIMRVGWKRIAVDDYMMLLYTALVITIIRSVQGLGGNGFTEAEIATMTPSDIAQHSENAKFVNISEQTMLCTIYSLKACMLMIYSRLTMGLKEQMAVKFLAGYATMGFIVTEIVMVSSCVPYTRYWMVPVGDQYIDQCAFYQHYSIAQAVFNTTSDAMMLAIPIPLLLRSTLPKKQKFAMVIIFGMGIFVILSAILSKAISLMPDNIDSITYAFWYIREASVAIYVANLPLLWPNIHKLISWISHKTGLSTSMTGTGKGSQFDGTALRDREVRSTVRRKSQRLIDEEEGGAWGGNGTPAESIRPTRKASNASKASAGSVGGILKEDTFEVRITESNTSMGSRAQGFREQEPEYNVVIT</sequence>
<dbReference type="OrthoDB" id="3903189at2759"/>
<dbReference type="GO" id="GO:0016020">
    <property type="term" value="C:membrane"/>
    <property type="evidence" value="ECO:0007669"/>
    <property type="project" value="UniProtKB-SubCell"/>
</dbReference>
<evidence type="ECO:0000313" key="10">
    <source>
        <dbReference type="Proteomes" id="UP000256645"/>
    </source>
</evidence>
<keyword evidence="10" id="KW-1185">Reference proteome</keyword>
<proteinExistence type="inferred from homology"/>
<comment type="subcellular location">
    <subcellularLocation>
        <location evidence="1">Membrane</location>
        <topology evidence="1">Multi-pass membrane protein</topology>
    </subcellularLocation>
</comment>
<keyword evidence="4 7" id="KW-0472">Membrane</keyword>
<evidence type="ECO:0000256" key="7">
    <source>
        <dbReference type="SAM" id="Phobius"/>
    </source>
</evidence>
<accession>A0A3D8SG76</accession>
<dbReference type="EMBL" id="PDLM01000002">
    <property type="protein sequence ID" value="RDW85191.1"/>
    <property type="molecule type" value="Genomic_DNA"/>
</dbReference>
<dbReference type="Pfam" id="PF20684">
    <property type="entry name" value="Fung_rhodopsin"/>
    <property type="match status" value="1"/>
</dbReference>
<reference evidence="9 10" key="1">
    <citation type="journal article" date="2018" name="IMA Fungus">
        <title>IMA Genome-F 9: Draft genome sequence of Annulohypoxylon stygium, Aspergillus mulundensis, Berkeleyomyces basicola (syn. Thielaviopsis basicola), Ceratocystis smalleyi, two Cercospora beticola strains, Coleophoma cylindrospora, Fusarium fracticaudum, Phialophora cf. hyalina, and Morchella septimelata.</title>
        <authorList>
            <person name="Wingfield B.D."/>
            <person name="Bills G.F."/>
            <person name="Dong Y."/>
            <person name="Huang W."/>
            <person name="Nel W.J."/>
            <person name="Swalarsk-Parry B.S."/>
            <person name="Vaghefi N."/>
            <person name="Wilken P.M."/>
            <person name="An Z."/>
            <person name="de Beer Z.W."/>
            <person name="De Vos L."/>
            <person name="Chen L."/>
            <person name="Duong T.A."/>
            <person name="Gao Y."/>
            <person name="Hammerbacher A."/>
            <person name="Kikkert J.R."/>
            <person name="Li Y."/>
            <person name="Li H."/>
            <person name="Li K."/>
            <person name="Li Q."/>
            <person name="Liu X."/>
            <person name="Ma X."/>
            <person name="Naidoo K."/>
            <person name="Pethybridge S.J."/>
            <person name="Sun J."/>
            <person name="Steenkamp E.T."/>
            <person name="van der Nest M.A."/>
            <person name="van Wyk S."/>
            <person name="Wingfield M.J."/>
            <person name="Xiong C."/>
            <person name="Yue Q."/>
            <person name="Zhang X."/>
        </authorList>
    </citation>
    <scope>NUCLEOTIDE SEQUENCE [LARGE SCALE GENOMIC DNA]</scope>
    <source>
        <strain evidence="9 10">BP6252</strain>
    </source>
</reference>
<gene>
    <name evidence="9" type="ORF">BP6252_02781</name>
</gene>
<feature type="region of interest" description="Disordered" evidence="6">
    <location>
        <begin position="371"/>
        <end position="390"/>
    </location>
</feature>
<protein>
    <recommendedName>
        <fullName evidence="8">Rhodopsin domain-containing protein</fullName>
    </recommendedName>
</protein>
<evidence type="ECO:0000256" key="6">
    <source>
        <dbReference type="SAM" id="MobiDB-lite"/>
    </source>
</evidence>
<keyword evidence="3 7" id="KW-1133">Transmembrane helix</keyword>
<evidence type="ECO:0000256" key="3">
    <source>
        <dbReference type="ARBA" id="ARBA00022989"/>
    </source>
</evidence>
<comment type="similarity">
    <text evidence="5">Belongs to the SAT4 family.</text>
</comment>
<name>A0A3D8SG76_9HELO</name>
<feature type="transmembrane region" description="Helical" evidence="7">
    <location>
        <begin position="131"/>
        <end position="155"/>
    </location>
</feature>
<dbReference type="AlphaFoldDB" id="A0A3D8SG76"/>
<dbReference type="PANTHER" id="PTHR33048:SF149">
    <property type="entry name" value="UBID FAMILY DECARBOXYLASE"/>
    <property type="match status" value="1"/>
</dbReference>
<dbReference type="InterPro" id="IPR052337">
    <property type="entry name" value="SAT4-like"/>
</dbReference>
<evidence type="ECO:0000256" key="2">
    <source>
        <dbReference type="ARBA" id="ARBA00022692"/>
    </source>
</evidence>
<dbReference type="PANTHER" id="PTHR33048">
    <property type="entry name" value="PTH11-LIKE INTEGRAL MEMBRANE PROTEIN (AFU_ORTHOLOGUE AFUA_5G11245)"/>
    <property type="match status" value="1"/>
</dbReference>
<evidence type="ECO:0000256" key="4">
    <source>
        <dbReference type="ARBA" id="ARBA00023136"/>
    </source>
</evidence>
<evidence type="ECO:0000256" key="5">
    <source>
        <dbReference type="ARBA" id="ARBA00038359"/>
    </source>
</evidence>
<evidence type="ECO:0000259" key="8">
    <source>
        <dbReference type="Pfam" id="PF20684"/>
    </source>
</evidence>
<feature type="transmembrane region" description="Helical" evidence="7">
    <location>
        <begin position="175"/>
        <end position="198"/>
    </location>
</feature>
<keyword evidence="2 7" id="KW-0812">Transmembrane</keyword>
<evidence type="ECO:0000313" key="9">
    <source>
        <dbReference type="EMBL" id="RDW85191.1"/>
    </source>
</evidence>
<dbReference type="InterPro" id="IPR049326">
    <property type="entry name" value="Rhodopsin_dom_fungi"/>
</dbReference>
<evidence type="ECO:0000256" key="1">
    <source>
        <dbReference type="ARBA" id="ARBA00004141"/>
    </source>
</evidence>
<feature type="transmembrane region" description="Helical" evidence="7">
    <location>
        <begin position="16"/>
        <end position="35"/>
    </location>
</feature>
<comment type="caution">
    <text evidence="9">The sequence shown here is derived from an EMBL/GenBank/DDBJ whole genome shotgun (WGS) entry which is preliminary data.</text>
</comment>